<evidence type="ECO:0000313" key="1">
    <source>
        <dbReference type="EMBL" id="AKG94489.1"/>
    </source>
</evidence>
<keyword evidence="2" id="KW-1185">Reference proteome</keyword>
<organism evidence="1 2">
    <name type="scientific">Delftia phage IME-DE1</name>
    <dbReference type="NCBI Taxonomy" id="1647385"/>
    <lineage>
        <taxon>Viruses</taxon>
        <taxon>Duplodnaviria</taxon>
        <taxon>Heunggongvirae</taxon>
        <taxon>Uroviricota</taxon>
        <taxon>Caudoviricetes</taxon>
        <taxon>Autographivirales</taxon>
        <taxon>Autotranscriptaviridae</taxon>
        <taxon>Piedvirus</taxon>
        <taxon>Piedvirus IMEDE1</taxon>
    </lineage>
</organism>
<dbReference type="EMBL" id="KR153873">
    <property type="protein sequence ID" value="AKG94489.1"/>
    <property type="molecule type" value="Genomic_DNA"/>
</dbReference>
<dbReference type="RefSeq" id="YP_009191809.1">
    <property type="nucleotide sequence ID" value="NC_028702.1"/>
</dbReference>
<evidence type="ECO:0000313" key="2">
    <source>
        <dbReference type="Proteomes" id="UP000201918"/>
    </source>
</evidence>
<dbReference type="KEGG" id="vg:26520538"/>
<proteinExistence type="predicted"/>
<name>A0A0F7DD44_9CAUD</name>
<protein>
    <submittedName>
        <fullName evidence="1">Uncharacterized protein</fullName>
    </submittedName>
</protein>
<dbReference type="GeneID" id="26520538"/>
<reference evidence="1 2" key="1">
    <citation type="submission" date="2015-04" db="EMBL/GenBank/DDBJ databases">
        <title>Isolation and genomic analysis of Delftia bacteriophage IME-DE1.</title>
        <authorList>
            <person name="Kang H."/>
        </authorList>
    </citation>
    <scope>NUCLEOTIDE SEQUENCE [LARGE SCALE GENOMIC DNA]</scope>
</reference>
<accession>A0A0F7DD44</accession>
<dbReference type="Proteomes" id="UP000201918">
    <property type="component" value="Segment"/>
</dbReference>
<sequence length="130" mass="14631">MTTLATLRRKNQGKQFTCVDEATRFIFHWYRPGEPLPQLIQHNGQRFMLTKELVEKAQANGRTPLIKIDVRDLPRKVQEAVAEEARLNGKGAYVTVIKSDAWDTVKAWALYAAAAGLSCWAAYEAVKVAL</sequence>